<feature type="signal peptide" evidence="1">
    <location>
        <begin position="1"/>
        <end position="23"/>
    </location>
</feature>
<accession>A0ABP9QR33</accession>
<keyword evidence="3" id="KW-1185">Reference proteome</keyword>
<evidence type="ECO:0008006" key="4">
    <source>
        <dbReference type="Google" id="ProtNLM"/>
    </source>
</evidence>
<sequence length="138" mass="14472">MNRITIRITFAAALIALTGMAQANPTIEKNGILASKEGRTLYTFDKDAAGKSNCNGACLTAWPAFAVANPAAADADFTIIKRDDGSSQWAFKGQPLYFFVGDAQPGDVNGDKSGGVWHVVPAAKKAAAVEAPKSGYSY</sequence>
<dbReference type="PANTHER" id="PTHR39335">
    <property type="entry name" value="BLL4220 PROTEIN"/>
    <property type="match status" value="1"/>
</dbReference>
<evidence type="ECO:0000256" key="1">
    <source>
        <dbReference type="SAM" id="SignalP"/>
    </source>
</evidence>
<dbReference type="PIRSF" id="PIRSF029720">
    <property type="entry name" value="UCP029720"/>
    <property type="match status" value="1"/>
</dbReference>
<reference evidence="3" key="1">
    <citation type="journal article" date="2019" name="Int. J. Syst. Evol. Microbiol.">
        <title>The Global Catalogue of Microorganisms (GCM) 10K type strain sequencing project: providing services to taxonomists for standard genome sequencing and annotation.</title>
        <authorList>
            <consortium name="The Broad Institute Genomics Platform"/>
            <consortium name="The Broad Institute Genome Sequencing Center for Infectious Disease"/>
            <person name="Wu L."/>
            <person name="Ma J."/>
        </authorList>
    </citation>
    <scope>NUCLEOTIDE SEQUENCE [LARGE SCALE GENOMIC DNA]</scope>
    <source>
        <strain evidence="3">JCM 18715</strain>
    </source>
</reference>
<evidence type="ECO:0000313" key="3">
    <source>
        <dbReference type="Proteomes" id="UP001500547"/>
    </source>
</evidence>
<dbReference type="RefSeq" id="WP_345533062.1">
    <property type="nucleotide sequence ID" value="NZ_BAABLD010000008.1"/>
</dbReference>
<comment type="caution">
    <text evidence="2">The sequence shown here is derived from an EMBL/GenBank/DDBJ whole genome shotgun (WGS) entry which is preliminary data.</text>
</comment>
<dbReference type="InterPro" id="IPR014558">
    <property type="entry name" value="UCP029720"/>
</dbReference>
<evidence type="ECO:0000313" key="2">
    <source>
        <dbReference type="EMBL" id="GAA5166070.1"/>
    </source>
</evidence>
<name>A0ABP9QR33_9RHOO</name>
<dbReference type="PANTHER" id="PTHR39335:SF1">
    <property type="entry name" value="BLL4220 PROTEIN"/>
    <property type="match status" value="1"/>
</dbReference>
<dbReference type="EMBL" id="BAABLD010000008">
    <property type="protein sequence ID" value="GAA5166070.1"/>
    <property type="molecule type" value="Genomic_DNA"/>
</dbReference>
<feature type="chain" id="PRO_5045668163" description="Lipoprotein with Yx(FWY)xxD motif" evidence="1">
    <location>
        <begin position="24"/>
        <end position="138"/>
    </location>
</feature>
<dbReference type="InterPro" id="IPR005297">
    <property type="entry name" value="Lipoprotein_repeat"/>
</dbReference>
<protein>
    <recommendedName>
        <fullName evidence="4">Lipoprotein with Yx(FWY)xxD motif</fullName>
    </recommendedName>
</protein>
<dbReference type="Pfam" id="PF03640">
    <property type="entry name" value="Lipoprotein_15"/>
    <property type="match status" value="2"/>
</dbReference>
<gene>
    <name evidence="2" type="ORF">GCM10025770_22610</name>
</gene>
<organism evidence="2 3">
    <name type="scientific">Viridibacterium curvum</name>
    <dbReference type="NCBI Taxonomy" id="1101404"/>
    <lineage>
        <taxon>Bacteria</taxon>
        <taxon>Pseudomonadati</taxon>
        <taxon>Pseudomonadota</taxon>
        <taxon>Betaproteobacteria</taxon>
        <taxon>Rhodocyclales</taxon>
        <taxon>Rhodocyclaceae</taxon>
        <taxon>Viridibacterium</taxon>
    </lineage>
</organism>
<keyword evidence="1" id="KW-0732">Signal</keyword>
<proteinExistence type="predicted"/>
<dbReference type="Proteomes" id="UP001500547">
    <property type="component" value="Unassembled WGS sequence"/>
</dbReference>